<dbReference type="InterPro" id="IPR021464">
    <property type="entry name" value="DUF3116"/>
</dbReference>
<gene>
    <name evidence="1" type="ORF">HPK16_08675</name>
</gene>
<dbReference type="InterPro" id="IPR036390">
    <property type="entry name" value="WH_DNA-bd_sf"/>
</dbReference>
<comment type="caution">
    <text evidence="1">The sequence shown here is derived from an EMBL/GenBank/DDBJ whole genome shotgun (WGS) entry which is preliminary data.</text>
</comment>
<dbReference type="Gene3D" id="1.10.10.10">
    <property type="entry name" value="Winged helix-like DNA-binding domain superfamily/Winged helix DNA-binding domain"/>
    <property type="match status" value="1"/>
</dbReference>
<evidence type="ECO:0000313" key="2">
    <source>
        <dbReference type="Proteomes" id="UP000548787"/>
    </source>
</evidence>
<organism evidence="1 2">
    <name type="scientific">Listeria rustica</name>
    <dbReference type="NCBI Taxonomy" id="2713503"/>
    <lineage>
        <taxon>Bacteria</taxon>
        <taxon>Bacillati</taxon>
        <taxon>Bacillota</taxon>
        <taxon>Bacilli</taxon>
        <taxon>Bacillales</taxon>
        <taxon>Listeriaceae</taxon>
        <taxon>Listeria</taxon>
    </lineage>
</organism>
<dbReference type="EMBL" id="JABJVM010000007">
    <property type="protein sequence ID" value="MBA3926415.1"/>
    <property type="molecule type" value="Genomic_DNA"/>
</dbReference>
<dbReference type="SUPFAM" id="SSF46785">
    <property type="entry name" value="Winged helix' DNA-binding domain"/>
    <property type="match status" value="1"/>
</dbReference>
<dbReference type="Proteomes" id="UP000548787">
    <property type="component" value="Unassembled WGS sequence"/>
</dbReference>
<proteinExistence type="predicted"/>
<reference evidence="1 2" key="1">
    <citation type="submission" date="2020-05" db="EMBL/GenBank/DDBJ databases">
        <authorList>
            <person name="Carlin C.R."/>
        </authorList>
    </citation>
    <scope>NUCLEOTIDE SEQUENCE [LARGE SCALE GENOMIC DNA]</scope>
    <source>
        <strain evidence="1 2">FSL W9-0585</strain>
    </source>
</reference>
<sequence length="100" mass="11884">MYRGGDLIKGPQNDEIKYVLKLVADPSFSFMTLELDKGYAITITRNTLYMTLYWLEMKQLIYRKTNIKRGQKKYFLTQYGEELMENVALLEKMLDDLQLE</sequence>
<dbReference type="RefSeq" id="WP_181676576.1">
    <property type="nucleotide sequence ID" value="NZ_JABJVM010000007.1"/>
</dbReference>
<dbReference type="Pfam" id="PF11313">
    <property type="entry name" value="DUF3116"/>
    <property type="match status" value="1"/>
</dbReference>
<protein>
    <submittedName>
        <fullName evidence="1">DUF3116 family protein</fullName>
    </submittedName>
</protein>
<keyword evidence="2" id="KW-1185">Reference proteome</keyword>
<accession>A0A7W1YG51</accession>
<dbReference type="InterPro" id="IPR036388">
    <property type="entry name" value="WH-like_DNA-bd_sf"/>
</dbReference>
<reference evidence="1 2" key="2">
    <citation type="submission" date="2020-08" db="EMBL/GenBank/DDBJ databases">
        <title>Listeria ohnekaius sp. nov. and Listeria portnoyii sp. nov. isolated from non-agricultural and natural environments.</title>
        <authorList>
            <person name="Weller D."/>
            <person name="Belias A.M."/>
            <person name="Liao J."/>
            <person name="Guo S."/>
            <person name="Orsi R.H."/>
            <person name="Wiedmann M."/>
        </authorList>
    </citation>
    <scope>NUCLEOTIDE SEQUENCE [LARGE SCALE GENOMIC DNA]</scope>
    <source>
        <strain evidence="1 2">FSL W9-0585</strain>
    </source>
</reference>
<evidence type="ECO:0000313" key="1">
    <source>
        <dbReference type="EMBL" id="MBA3926415.1"/>
    </source>
</evidence>
<dbReference type="AlphaFoldDB" id="A0A7W1YG51"/>
<name>A0A7W1YG51_9LIST</name>